<keyword evidence="3" id="KW-1185">Reference proteome</keyword>
<accession>A0AAE0NLS6</accession>
<reference evidence="2" key="2">
    <citation type="submission" date="2023-06" db="EMBL/GenBank/DDBJ databases">
        <authorList>
            <consortium name="Lawrence Berkeley National Laboratory"/>
            <person name="Haridas S."/>
            <person name="Hensen N."/>
            <person name="Bonometti L."/>
            <person name="Westerberg I."/>
            <person name="Brannstrom I.O."/>
            <person name="Guillou S."/>
            <person name="Cros-Aarteil S."/>
            <person name="Calhoun S."/>
            <person name="Kuo A."/>
            <person name="Mondo S."/>
            <person name="Pangilinan J."/>
            <person name="Riley R."/>
            <person name="Labutti K."/>
            <person name="Andreopoulos B."/>
            <person name="Lipzen A."/>
            <person name="Chen C."/>
            <person name="Yanf M."/>
            <person name="Daum C."/>
            <person name="Ng V."/>
            <person name="Clum A."/>
            <person name="Steindorff A."/>
            <person name="Ohm R."/>
            <person name="Martin F."/>
            <person name="Silar P."/>
            <person name="Natvig D."/>
            <person name="Lalanne C."/>
            <person name="Gautier V."/>
            <person name="Ament-Velasquez S.L."/>
            <person name="Kruys A."/>
            <person name="Hutchinson M.I."/>
            <person name="Powell A.J."/>
            <person name="Barry K."/>
            <person name="Miller A.N."/>
            <person name="Grigoriev I.V."/>
            <person name="Debuchy R."/>
            <person name="Gladieux P."/>
            <person name="Thoren M.H."/>
            <person name="Johannesson H."/>
        </authorList>
    </citation>
    <scope>NUCLEOTIDE SEQUENCE</scope>
    <source>
        <strain evidence="2">CBS 958.72</strain>
    </source>
</reference>
<feature type="compositionally biased region" description="Pro residues" evidence="1">
    <location>
        <begin position="26"/>
        <end position="39"/>
    </location>
</feature>
<gene>
    <name evidence="2" type="ORF">B0T24DRAFT_606826</name>
</gene>
<dbReference type="EMBL" id="JAULSN010000001">
    <property type="protein sequence ID" value="KAK3383927.1"/>
    <property type="molecule type" value="Genomic_DNA"/>
</dbReference>
<organism evidence="2 3">
    <name type="scientific">Lasiosphaeria ovina</name>
    <dbReference type="NCBI Taxonomy" id="92902"/>
    <lineage>
        <taxon>Eukaryota</taxon>
        <taxon>Fungi</taxon>
        <taxon>Dikarya</taxon>
        <taxon>Ascomycota</taxon>
        <taxon>Pezizomycotina</taxon>
        <taxon>Sordariomycetes</taxon>
        <taxon>Sordariomycetidae</taxon>
        <taxon>Sordariales</taxon>
        <taxon>Lasiosphaeriaceae</taxon>
        <taxon>Lasiosphaeria</taxon>
    </lineage>
</organism>
<proteinExistence type="predicted"/>
<evidence type="ECO:0000256" key="1">
    <source>
        <dbReference type="SAM" id="MobiDB-lite"/>
    </source>
</evidence>
<comment type="caution">
    <text evidence="2">The sequence shown here is derived from an EMBL/GenBank/DDBJ whole genome shotgun (WGS) entry which is preliminary data.</text>
</comment>
<dbReference type="AlphaFoldDB" id="A0AAE0NLS6"/>
<dbReference type="Proteomes" id="UP001287356">
    <property type="component" value="Unassembled WGS sequence"/>
</dbReference>
<evidence type="ECO:0000313" key="3">
    <source>
        <dbReference type="Proteomes" id="UP001287356"/>
    </source>
</evidence>
<evidence type="ECO:0000313" key="2">
    <source>
        <dbReference type="EMBL" id="KAK3383927.1"/>
    </source>
</evidence>
<protein>
    <submittedName>
        <fullName evidence="2">Uncharacterized protein</fullName>
    </submittedName>
</protein>
<sequence length="196" mass="22337">MAALEDLSDLSDFGDLSDAPDDDAPDAPPPPPLSNPPPGHKLFNTKYNTLDNLIDDLSEFAASATFFFFFFLSLRVCSPNNYLKDFGATRQAVAKALIYNDRKWTFELLPGYIEYTGHPPTDRDFNLLRSKVIFGPKYKAVIATYTDRPVIPNREIIKDLRKAFPDLIFIRTRKGYTPFQVTKKLLNDTGIYYKVR</sequence>
<name>A0AAE0NLS6_9PEZI</name>
<reference evidence="2" key="1">
    <citation type="journal article" date="2023" name="Mol. Phylogenet. Evol.">
        <title>Genome-scale phylogeny and comparative genomics of the fungal order Sordariales.</title>
        <authorList>
            <person name="Hensen N."/>
            <person name="Bonometti L."/>
            <person name="Westerberg I."/>
            <person name="Brannstrom I.O."/>
            <person name="Guillou S."/>
            <person name="Cros-Aarteil S."/>
            <person name="Calhoun S."/>
            <person name="Haridas S."/>
            <person name="Kuo A."/>
            <person name="Mondo S."/>
            <person name="Pangilinan J."/>
            <person name="Riley R."/>
            <person name="LaButti K."/>
            <person name="Andreopoulos B."/>
            <person name="Lipzen A."/>
            <person name="Chen C."/>
            <person name="Yan M."/>
            <person name="Daum C."/>
            <person name="Ng V."/>
            <person name="Clum A."/>
            <person name="Steindorff A."/>
            <person name="Ohm R.A."/>
            <person name="Martin F."/>
            <person name="Silar P."/>
            <person name="Natvig D.O."/>
            <person name="Lalanne C."/>
            <person name="Gautier V."/>
            <person name="Ament-Velasquez S.L."/>
            <person name="Kruys A."/>
            <person name="Hutchinson M.I."/>
            <person name="Powell A.J."/>
            <person name="Barry K."/>
            <person name="Miller A.N."/>
            <person name="Grigoriev I.V."/>
            <person name="Debuchy R."/>
            <person name="Gladieux P."/>
            <person name="Hiltunen Thoren M."/>
            <person name="Johannesson H."/>
        </authorList>
    </citation>
    <scope>NUCLEOTIDE SEQUENCE</scope>
    <source>
        <strain evidence="2">CBS 958.72</strain>
    </source>
</reference>
<feature type="region of interest" description="Disordered" evidence="1">
    <location>
        <begin position="1"/>
        <end position="41"/>
    </location>
</feature>